<dbReference type="InterPro" id="IPR036663">
    <property type="entry name" value="Fumarylacetoacetase_C_sf"/>
</dbReference>
<keyword evidence="5" id="KW-1185">Reference proteome</keyword>
<gene>
    <name evidence="4" type="ORF">DB88DRAFT_536320</name>
</gene>
<accession>A0AAD9FP92</accession>
<dbReference type="FunFam" id="3.90.850.10:FF:000002">
    <property type="entry name" value="2-hydroxyhepta-2,4-diene-1,7-dioate isomerase"/>
    <property type="match status" value="1"/>
</dbReference>
<dbReference type="Gene3D" id="3.90.850.10">
    <property type="entry name" value="Fumarylacetoacetase-like, C-terminal domain"/>
    <property type="match status" value="1"/>
</dbReference>
<evidence type="ECO:0000256" key="2">
    <source>
        <dbReference type="ARBA" id="ARBA00022723"/>
    </source>
</evidence>
<dbReference type="GO" id="GO:0050163">
    <property type="term" value="F:oxaloacetate tautomerase activity"/>
    <property type="evidence" value="ECO:0007669"/>
    <property type="project" value="UniProtKB-ARBA"/>
</dbReference>
<dbReference type="GO" id="GO:0018773">
    <property type="term" value="F:acetylpyruvate hydrolase activity"/>
    <property type="evidence" value="ECO:0007669"/>
    <property type="project" value="TreeGrafter"/>
</dbReference>
<dbReference type="GO" id="GO:0006107">
    <property type="term" value="P:oxaloacetate metabolic process"/>
    <property type="evidence" value="ECO:0007669"/>
    <property type="project" value="UniProtKB-ARBA"/>
</dbReference>
<name>A0AAD9FP92_PAPLA</name>
<evidence type="ECO:0000256" key="1">
    <source>
        <dbReference type="ARBA" id="ARBA00010211"/>
    </source>
</evidence>
<organism evidence="4 5">
    <name type="scientific">Papiliotrema laurentii</name>
    <name type="common">Cryptococcus laurentii</name>
    <dbReference type="NCBI Taxonomy" id="5418"/>
    <lineage>
        <taxon>Eukaryota</taxon>
        <taxon>Fungi</taxon>
        <taxon>Dikarya</taxon>
        <taxon>Basidiomycota</taxon>
        <taxon>Agaricomycotina</taxon>
        <taxon>Tremellomycetes</taxon>
        <taxon>Tremellales</taxon>
        <taxon>Rhynchogastremaceae</taxon>
        <taxon>Papiliotrema</taxon>
    </lineage>
</organism>
<evidence type="ECO:0000313" key="5">
    <source>
        <dbReference type="Proteomes" id="UP001182556"/>
    </source>
</evidence>
<proteinExistence type="inferred from homology"/>
<reference evidence="4" key="1">
    <citation type="submission" date="2023-02" db="EMBL/GenBank/DDBJ databases">
        <title>Identification and recombinant expression of a fungal hydrolase from Papiliotrema laurentii that hydrolyzes apple cutin and clears colloidal polyester polyurethane.</title>
        <authorList>
            <consortium name="DOE Joint Genome Institute"/>
            <person name="Roman V.A."/>
            <person name="Bojanowski C."/>
            <person name="Crable B.R."/>
            <person name="Wagner D.N."/>
            <person name="Hung C.S."/>
            <person name="Nadeau L.J."/>
            <person name="Schratz L."/>
            <person name="Haridas S."/>
            <person name="Pangilinan J."/>
            <person name="Lipzen A."/>
            <person name="Na H."/>
            <person name="Yan M."/>
            <person name="Ng V."/>
            <person name="Grigoriev I.V."/>
            <person name="Spatafora J.W."/>
            <person name="Barlow D."/>
            <person name="Biffinger J."/>
            <person name="Kelley-Loughnane N."/>
            <person name="Varaljay V.A."/>
            <person name="Crookes-Goodson W.J."/>
        </authorList>
    </citation>
    <scope>NUCLEOTIDE SEQUENCE</scope>
    <source>
        <strain evidence="4">5307AH</strain>
    </source>
</reference>
<protein>
    <submittedName>
        <fullName evidence="4">Fumarylacetoacetate hydrolase</fullName>
    </submittedName>
</protein>
<keyword evidence="4" id="KW-0378">Hydrolase</keyword>
<dbReference type="Pfam" id="PF01557">
    <property type="entry name" value="FAA_hydrolase"/>
    <property type="match status" value="1"/>
</dbReference>
<comment type="similarity">
    <text evidence="1">Belongs to the FAH family.</text>
</comment>
<sequence>MTIQYPTPTWNRLIRFISTDGRVLLGEPVDGELDIGLAMSSGQTIEAHVLGGKHAWEATAVRTGKTALVQTLLSPISQTECPTIRCTGLSYKDHADELGLPHPKAPVLFFKPNTALNGPNATVRVPKTAQNEDLDYEVELAVVIGRDCRDVSEEDAPDYVLGYTCANDLTSRQHQGVTSQWGYCKGFDGFCPLGPVMVSHRSLPDPHVVKLQTRVNDHLVQNGAAEKMIFSIPHVISYLSQGSTLPAGSVIITGTPPGIGVSQTPPLWLKDGDEVRCWISHGVGTLAIDVR</sequence>
<feature type="domain" description="Fumarylacetoacetase-like C-terminal" evidence="3">
    <location>
        <begin position="84"/>
        <end position="290"/>
    </location>
</feature>
<keyword evidence="2" id="KW-0479">Metal-binding</keyword>
<dbReference type="SUPFAM" id="SSF56529">
    <property type="entry name" value="FAH"/>
    <property type="match status" value="1"/>
</dbReference>
<comment type="caution">
    <text evidence="4">The sequence shown here is derived from an EMBL/GenBank/DDBJ whole genome shotgun (WGS) entry which is preliminary data.</text>
</comment>
<dbReference type="Proteomes" id="UP001182556">
    <property type="component" value="Unassembled WGS sequence"/>
</dbReference>
<evidence type="ECO:0000313" key="4">
    <source>
        <dbReference type="EMBL" id="KAK1922333.1"/>
    </source>
</evidence>
<evidence type="ECO:0000259" key="3">
    <source>
        <dbReference type="Pfam" id="PF01557"/>
    </source>
</evidence>
<dbReference type="PANTHER" id="PTHR11820:SF7">
    <property type="entry name" value="ACYLPYRUVASE FAHD1, MITOCHONDRIAL"/>
    <property type="match status" value="1"/>
</dbReference>
<dbReference type="AlphaFoldDB" id="A0AAD9FP92"/>
<dbReference type="GO" id="GO:0046872">
    <property type="term" value="F:metal ion binding"/>
    <property type="evidence" value="ECO:0007669"/>
    <property type="project" value="UniProtKB-KW"/>
</dbReference>
<dbReference type="InterPro" id="IPR011234">
    <property type="entry name" value="Fumarylacetoacetase-like_C"/>
</dbReference>
<dbReference type="EMBL" id="JAODAN010000009">
    <property type="protein sequence ID" value="KAK1922333.1"/>
    <property type="molecule type" value="Genomic_DNA"/>
</dbReference>
<dbReference type="PANTHER" id="PTHR11820">
    <property type="entry name" value="ACYLPYRUVASE"/>
    <property type="match status" value="1"/>
</dbReference>